<keyword evidence="3 11" id="KW-0813">Transport</keyword>
<comment type="subcellular location">
    <subcellularLocation>
        <location evidence="1">Mitochondrion inner membrane</location>
        <topology evidence="1">Multi-pass membrane protein</topology>
    </subcellularLocation>
</comment>
<evidence type="ECO:0000256" key="3">
    <source>
        <dbReference type="ARBA" id="ARBA00022448"/>
    </source>
</evidence>
<evidence type="ECO:0000256" key="6">
    <source>
        <dbReference type="ARBA" id="ARBA00022792"/>
    </source>
</evidence>
<evidence type="ECO:0000256" key="1">
    <source>
        <dbReference type="ARBA" id="ARBA00004448"/>
    </source>
</evidence>
<gene>
    <name evidence="13" type="ORF">AB205_0079460</name>
</gene>
<evidence type="ECO:0000313" key="13">
    <source>
        <dbReference type="EMBL" id="PIO32883.1"/>
    </source>
</evidence>
<dbReference type="InterPro" id="IPR018108">
    <property type="entry name" value="MCP_transmembrane"/>
</dbReference>
<protein>
    <recommendedName>
        <fullName evidence="14">ADP/ATP translocase</fullName>
    </recommendedName>
</protein>
<dbReference type="OrthoDB" id="2161at2759"/>
<keyword evidence="8" id="KW-0496">Mitochondrion</keyword>
<keyword evidence="7 12" id="KW-1133">Transmembrane helix</keyword>
<evidence type="ECO:0008006" key="14">
    <source>
        <dbReference type="Google" id="ProtNLM"/>
    </source>
</evidence>
<dbReference type="GO" id="GO:0005743">
    <property type="term" value="C:mitochondrial inner membrane"/>
    <property type="evidence" value="ECO:0007669"/>
    <property type="project" value="UniProtKB-SubCell"/>
</dbReference>
<keyword evidence="5" id="KW-0677">Repeat</keyword>
<evidence type="ECO:0000256" key="12">
    <source>
        <dbReference type="SAM" id="Phobius"/>
    </source>
</evidence>
<evidence type="ECO:0000256" key="5">
    <source>
        <dbReference type="ARBA" id="ARBA00022737"/>
    </source>
</evidence>
<sequence>QSYSDRGRPIWLQAAESAYRFMLGSIAGAVGATAVYPIDLVKTRMQNQRSSFVGELVYKNSFDCFKKVLRYEGFFGLYRGWTNDTLFFRGWTKNTPFLGWTKDTPFFRGWTKDTPFFGWMKVTPSSGNGQKTPFFRAWTNNSWIFIYC</sequence>
<dbReference type="InterPro" id="IPR023395">
    <property type="entry name" value="MCP_dom_sf"/>
</dbReference>
<dbReference type="PROSITE" id="PS50920">
    <property type="entry name" value="SOLCAR"/>
    <property type="match status" value="1"/>
</dbReference>
<dbReference type="PANTHER" id="PTHR45678:SF7">
    <property type="entry name" value="ELECTROGENIC ASPARTATE_GLUTAMATE ANTIPORTER SLC25A12, MITOCHONDRIAL"/>
    <property type="match status" value="1"/>
</dbReference>
<dbReference type="GO" id="GO:0015183">
    <property type="term" value="F:L-aspartate transmembrane transporter activity"/>
    <property type="evidence" value="ECO:0007669"/>
    <property type="project" value="TreeGrafter"/>
</dbReference>
<reference evidence="13" key="1">
    <citation type="submission" date="2017-08" db="EMBL/GenBank/DDBJ databases">
        <title>Assembly of the North American Bullfrog Genome.</title>
        <authorList>
            <person name="Warren R.L."/>
            <person name="Vandervalk B.P."/>
            <person name="Kucuk E."/>
            <person name="Birol I."/>
            <person name="Helbing C."/>
            <person name="Pandoh P."/>
            <person name="Behsaz B."/>
            <person name="Mohamadi H."/>
            <person name="Chu J."/>
            <person name="Jackman S."/>
            <person name="Hammond S.A."/>
            <person name="Veldhoen N."/>
            <person name="Kirk H."/>
            <person name="Zhao Y."/>
            <person name="Coope R."/>
            <person name="Pleasance S."/>
            <person name="Moore R."/>
            <person name="Holt R."/>
        </authorList>
    </citation>
    <scope>NUCLEOTIDE SEQUENCE</scope>
    <source>
        <strain evidence="13">Bruno</strain>
        <tissue evidence="13">Liver</tissue>
    </source>
</reference>
<name>A0A2G9S078_AQUCT</name>
<dbReference type="EMBL" id="KV928207">
    <property type="protein sequence ID" value="PIO32883.1"/>
    <property type="molecule type" value="Genomic_DNA"/>
</dbReference>
<dbReference type="GO" id="GO:0043490">
    <property type="term" value="P:malate-aspartate shuttle"/>
    <property type="evidence" value="ECO:0007669"/>
    <property type="project" value="TreeGrafter"/>
</dbReference>
<dbReference type="Gene3D" id="1.50.40.10">
    <property type="entry name" value="Mitochondrial carrier domain"/>
    <property type="match status" value="1"/>
</dbReference>
<evidence type="ECO:0000256" key="10">
    <source>
        <dbReference type="PROSITE-ProRule" id="PRU00282"/>
    </source>
</evidence>
<evidence type="ECO:0000256" key="9">
    <source>
        <dbReference type="ARBA" id="ARBA00023136"/>
    </source>
</evidence>
<organism evidence="13">
    <name type="scientific">Aquarana catesbeiana</name>
    <name type="common">American bullfrog</name>
    <name type="synonym">Rana catesbeiana</name>
    <dbReference type="NCBI Taxonomy" id="8400"/>
    <lineage>
        <taxon>Eukaryota</taxon>
        <taxon>Metazoa</taxon>
        <taxon>Chordata</taxon>
        <taxon>Craniata</taxon>
        <taxon>Vertebrata</taxon>
        <taxon>Euteleostomi</taxon>
        <taxon>Amphibia</taxon>
        <taxon>Batrachia</taxon>
        <taxon>Anura</taxon>
        <taxon>Neobatrachia</taxon>
        <taxon>Ranoidea</taxon>
        <taxon>Ranidae</taxon>
        <taxon>Aquarana</taxon>
    </lineage>
</organism>
<dbReference type="InterPro" id="IPR051028">
    <property type="entry name" value="Mito_Solute_Carrier"/>
</dbReference>
<evidence type="ECO:0000256" key="4">
    <source>
        <dbReference type="ARBA" id="ARBA00022692"/>
    </source>
</evidence>
<dbReference type="InterPro" id="IPR002067">
    <property type="entry name" value="MCP"/>
</dbReference>
<dbReference type="PANTHER" id="PTHR45678">
    <property type="entry name" value="MITOCHONDRIAL 2-OXODICARBOXYLATE CARRIER 1-RELATED"/>
    <property type="match status" value="1"/>
</dbReference>
<dbReference type="PRINTS" id="PR00926">
    <property type="entry name" value="MITOCARRIER"/>
</dbReference>
<comment type="similarity">
    <text evidence="2 11">Belongs to the mitochondrial carrier (TC 2.A.29) family.</text>
</comment>
<evidence type="ECO:0000256" key="11">
    <source>
        <dbReference type="RuleBase" id="RU000488"/>
    </source>
</evidence>
<dbReference type="GO" id="GO:0005313">
    <property type="term" value="F:L-glutamate transmembrane transporter activity"/>
    <property type="evidence" value="ECO:0007669"/>
    <property type="project" value="TreeGrafter"/>
</dbReference>
<keyword evidence="9 10" id="KW-0472">Membrane</keyword>
<evidence type="ECO:0000256" key="7">
    <source>
        <dbReference type="ARBA" id="ARBA00022989"/>
    </source>
</evidence>
<evidence type="ECO:0000256" key="2">
    <source>
        <dbReference type="ARBA" id="ARBA00006375"/>
    </source>
</evidence>
<proteinExistence type="inferred from homology"/>
<feature type="transmembrane region" description="Helical" evidence="12">
    <location>
        <begin position="20"/>
        <end position="41"/>
    </location>
</feature>
<feature type="non-terminal residue" evidence="13">
    <location>
        <position position="1"/>
    </location>
</feature>
<dbReference type="AlphaFoldDB" id="A0A2G9S078"/>
<keyword evidence="6" id="KW-0999">Mitochondrion inner membrane</keyword>
<evidence type="ECO:0000256" key="8">
    <source>
        <dbReference type="ARBA" id="ARBA00023128"/>
    </source>
</evidence>
<dbReference type="Pfam" id="PF00153">
    <property type="entry name" value="Mito_carr"/>
    <property type="match status" value="1"/>
</dbReference>
<dbReference type="SUPFAM" id="SSF103506">
    <property type="entry name" value="Mitochondrial carrier"/>
    <property type="match status" value="1"/>
</dbReference>
<accession>A0A2G9S078</accession>
<feature type="repeat" description="Solcar" evidence="10">
    <location>
        <begin position="15"/>
        <end position="106"/>
    </location>
</feature>
<keyword evidence="4 10" id="KW-0812">Transmembrane</keyword>